<dbReference type="Proteomes" id="UP000249453">
    <property type="component" value="Unassembled WGS sequence"/>
</dbReference>
<dbReference type="PANTHER" id="PTHR30151">
    <property type="entry name" value="ALKANE SULFONATE ABC TRANSPORTER-RELATED, MEMBRANE SUBUNIT"/>
    <property type="match status" value="1"/>
</dbReference>
<feature type="transmembrane region" description="Helical" evidence="7">
    <location>
        <begin position="12"/>
        <end position="33"/>
    </location>
</feature>
<keyword evidence="6 7" id="KW-0472">Membrane</keyword>
<dbReference type="InterPro" id="IPR035906">
    <property type="entry name" value="MetI-like_sf"/>
</dbReference>
<comment type="similarity">
    <text evidence="7">Belongs to the binding-protein-dependent transport system permease family.</text>
</comment>
<dbReference type="AlphaFoldDB" id="A0A364JZC5"/>
<evidence type="ECO:0000256" key="1">
    <source>
        <dbReference type="ARBA" id="ARBA00004651"/>
    </source>
</evidence>
<protein>
    <submittedName>
        <fullName evidence="9">Putative hydroxymethylpyrimidine transport system permease protein</fullName>
    </submittedName>
</protein>
<evidence type="ECO:0000256" key="4">
    <source>
        <dbReference type="ARBA" id="ARBA00022692"/>
    </source>
</evidence>
<sequence length="253" mass="27446">MEPIHRKKRIADSFLSAVAVLLLWQILVSLWGIPRFILPGPIDVFRALYANSGLIAENAAVTFGEVLGGFFLGSTTGIVTAVLLMMSRFAQRLVMPLLVFSQTIPIFALAPMLTLWLGYGPGSKIAVIILMIFFPVVSTFFDGMMRTDQNLINAAENLGAKPMQILFNIRIPAAFPSLASGLSLAAVYSPIGAIIGEWVGASKGLGYLMLLANGRAKVDLMFACLFVLTGFTMLLHIAVSHYARRLAAWPKKA</sequence>
<evidence type="ECO:0000256" key="6">
    <source>
        <dbReference type="ARBA" id="ARBA00023136"/>
    </source>
</evidence>
<evidence type="ECO:0000259" key="8">
    <source>
        <dbReference type="PROSITE" id="PS50928"/>
    </source>
</evidence>
<evidence type="ECO:0000256" key="7">
    <source>
        <dbReference type="RuleBase" id="RU363032"/>
    </source>
</evidence>
<organism evidence="9 10">
    <name type="scientific">Falsochrobactrum ovis</name>
    <dbReference type="NCBI Taxonomy" id="1293442"/>
    <lineage>
        <taxon>Bacteria</taxon>
        <taxon>Pseudomonadati</taxon>
        <taxon>Pseudomonadota</taxon>
        <taxon>Alphaproteobacteria</taxon>
        <taxon>Hyphomicrobiales</taxon>
        <taxon>Brucellaceae</taxon>
        <taxon>Falsochrobactrum</taxon>
    </lineage>
</organism>
<feature type="transmembrane region" description="Helical" evidence="7">
    <location>
        <begin position="66"/>
        <end position="85"/>
    </location>
</feature>
<evidence type="ECO:0000313" key="9">
    <source>
        <dbReference type="EMBL" id="RAK34095.1"/>
    </source>
</evidence>
<dbReference type="GO" id="GO:0055085">
    <property type="term" value="P:transmembrane transport"/>
    <property type="evidence" value="ECO:0007669"/>
    <property type="project" value="InterPro"/>
</dbReference>
<dbReference type="InterPro" id="IPR000515">
    <property type="entry name" value="MetI-like"/>
</dbReference>
<dbReference type="SUPFAM" id="SSF161098">
    <property type="entry name" value="MetI-like"/>
    <property type="match status" value="1"/>
</dbReference>
<feature type="transmembrane region" description="Helical" evidence="7">
    <location>
        <begin position="220"/>
        <end position="243"/>
    </location>
</feature>
<dbReference type="GO" id="GO:0005886">
    <property type="term" value="C:plasma membrane"/>
    <property type="evidence" value="ECO:0007669"/>
    <property type="project" value="UniProtKB-SubCell"/>
</dbReference>
<keyword evidence="5 7" id="KW-1133">Transmembrane helix</keyword>
<dbReference type="PROSITE" id="PS50928">
    <property type="entry name" value="ABC_TM1"/>
    <property type="match status" value="1"/>
</dbReference>
<keyword evidence="3" id="KW-1003">Cell membrane</keyword>
<evidence type="ECO:0000313" key="10">
    <source>
        <dbReference type="Proteomes" id="UP000249453"/>
    </source>
</evidence>
<dbReference type="Pfam" id="PF00528">
    <property type="entry name" value="BPD_transp_1"/>
    <property type="match status" value="1"/>
</dbReference>
<proteinExistence type="inferred from homology"/>
<feature type="transmembrane region" description="Helical" evidence="7">
    <location>
        <begin position="97"/>
        <end position="119"/>
    </location>
</feature>
<comment type="subcellular location">
    <subcellularLocation>
        <location evidence="1 7">Cell membrane</location>
        <topology evidence="1 7">Multi-pass membrane protein</topology>
    </subcellularLocation>
</comment>
<evidence type="ECO:0000256" key="5">
    <source>
        <dbReference type="ARBA" id="ARBA00022989"/>
    </source>
</evidence>
<dbReference type="EMBL" id="QLMK01000001">
    <property type="protein sequence ID" value="RAK34095.1"/>
    <property type="molecule type" value="Genomic_DNA"/>
</dbReference>
<evidence type="ECO:0000256" key="2">
    <source>
        <dbReference type="ARBA" id="ARBA00022448"/>
    </source>
</evidence>
<dbReference type="RefSeq" id="WP_245412551.1">
    <property type="nucleotide sequence ID" value="NZ_JBHEEY010000001.1"/>
</dbReference>
<dbReference type="PANTHER" id="PTHR30151:SF20">
    <property type="entry name" value="ABC TRANSPORTER PERMEASE PROTEIN HI_0355-RELATED"/>
    <property type="match status" value="1"/>
</dbReference>
<dbReference type="Gene3D" id="1.10.3720.10">
    <property type="entry name" value="MetI-like"/>
    <property type="match status" value="1"/>
</dbReference>
<comment type="caution">
    <text evidence="9">The sequence shown here is derived from an EMBL/GenBank/DDBJ whole genome shotgun (WGS) entry which is preliminary data.</text>
</comment>
<evidence type="ECO:0000256" key="3">
    <source>
        <dbReference type="ARBA" id="ARBA00022475"/>
    </source>
</evidence>
<reference evidence="9 10" key="1">
    <citation type="submission" date="2018-06" db="EMBL/GenBank/DDBJ databases">
        <title>Genomic Encyclopedia of Type Strains, Phase IV (KMG-IV): sequencing the most valuable type-strain genomes for metagenomic binning, comparative biology and taxonomic classification.</title>
        <authorList>
            <person name="Goeker M."/>
        </authorList>
    </citation>
    <scope>NUCLEOTIDE SEQUENCE [LARGE SCALE GENOMIC DNA]</scope>
    <source>
        <strain evidence="9 10">DSM 26720</strain>
    </source>
</reference>
<feature type="transmembrane region" description="Helical" evidence="7">
    <location>
        <begin position="125"/>
        <end position="141"/>
    </location>
</feature>
<keyword evidence="2 7" id="KW-0813">Transport</keyword>
<accession>A0A364JZC5</accession>
<gene>
    <name evidence="9" type="ORF">C7374_101424</name>
</gene>
<keyword evidence="10" id="KW-1185">Reference proteome</keyword>
<name>A0A364JZC5_9HYPH</name>
<feature type="transmembrane region" description="Helical" evidence="7">
    <location>
        <begin position="173"/>
        <end position="200"/>
    </location>
</feature>
<feature type="domain" description="ABC transmembrane type-1" evidence="8">
    <location>
        <begin position="55"/>
        <end position="239"/>
    </location>
</feature>
<keyword evidence="4 7" id="KW-0812">Transmembrane</keyword>
<dbReference type="CDD" id="cd06261">
    <property type="entry name" value="TM_PBP2"/>
    <property type="match status" value="1"/>
</dbReference>